<accession>A0A3B3TGG7</accession>
<dbReference type="GO" id="GO:0008270">
    <property type="term" value="F:zinc ion binding"/>
    <property type="evidence" value="ECO:0007669"/>
    <property type="project" value="UniProtKB-KW"/>
</dbReference>
<evidence type="ECO:0000256" key="12">
    <source>
        <dbReference type="PROSITE-ProRule" id="PRU00723"/>
    </source>
</evidence>
<dbReference type="Pfam" id="PF00644">
    <property type="entry name" value="PARP"/>
    <property type="match status" value="1"/>
</dbReference>
<feature type="compositionally biased region" description="Low complexity" evidence="13">
    <location>
        <begin position="729"/>
        <end position="762"/>
    </location>
</feature>
<dbReference type="InterPro" id="IPR051712">
    <property type="entry name" value="ARTD-AVP"/>
</dbReference>
<keyword evidence="8 12" id="KW-0863">Zinc-finger</keyword>
<dbReference type="PANTHER" id="PTHR45740">
    <property type="entry name" value="POLY [ADP-RIBOSE] POLYMERASE"/>
    <property type="match status" value="1"/>
</dbReference>
<keyword evidence="6 12" id="KW-0479">Metal-binding</keyword>
<dbReference type="Gene3D" id="3.30.1370.210">
    <property type="match status" value="1"/>
</dbReference>
<feature type="zinc finger region" description="C3H1-type" evidence="12">
    <location>
        <begin position="235"/>
        <end position="262"/>
    </location>
</feature>
<reference evidence="17" key="2">
    <citation type="submission" date="2025-09" db="UniProtKB">
        <authorList>
            <consortium name="Ensembl"/>
        </authorList>
    </citation>
    <scope>IDENTIFICATION</scope>
</reference>
<dbReference type="GO" id="GO:0005737">
    <property type="term" value="C:cytoplasm"/>
    <property type="evidence" value="ECO:0007669"/>
    <property type="project" value="UniProtKB-SubCell"/>
</dbReference>
<feature type="domain" description="PARP catalytic" evidence="16">
    <location>
        <begin position="435"/>
        <end position="648"/>
    </location>
</feature>
<comment type="subcellular location">
    <subcellularLocation>
        <location evidence="2">Cytoplasm</location>
    </subcellularLocation>
    <subcellularLocation>
        <location evidence="1">Nucleus</location>
    </subcellularLocation>
</comment>
<feature type="compositionally biased region" description="Low complexity" evidence="13">
    <location>
        <begin position="666"/>
        <end position="715"/>
    </location>
</feature>
<evidence type="ECO:0000256" key="7">
    <source>
        <dbReference type="ARBA" id="ARBA00022737"/>
    </source>
</evidence>
<evidence type="ECO:0000313" key="17">
    <source>
        <dbReference type="Ensembl" id="ENSPKIP00000041839.1"/>
    </source>
</evidence>
<evidence type="ECO:0000259" key="16">
    <source>
        <dbReference type="PROSITE" id="PS51059"/>
    </source>
</evidence>
<dbReference type="InterPro" id="IPR000571">
    <property type="entry name" value="Znf_CCCH"/>
</dbReference>
<feature type="region of interest" description="Disordered" evidence="13">
    <location>
        <begin position="666"/>
        <end position="762"/>
    </location>
</feature>
<dbReference type="PANTHER" id="PTHR45740:SF15">
    <property type="entry name" value="ZINC FINGER CCCH TYPE DOMAIN CONTAINING 1-LIKE"/>
    <property type="match status" value="1"/>
</dbReference>
<feature type="domain" description="C3H1-type" evidence="14">
    <location>
        <begin position="134"/>
        <end position="166"/>
    </location>
</feature>
<dbReference type="PROSITE" id="PS50103">
    <property type="entry name" value="ZF_C3H1"/>
    <property type="match status" value="2"/>
</dbReference>
<evidence type="ECO:0000259" key="15">
    <source>
        <dbReference type="PROSITE" id="PS50918"/>
    </source>
</evidence>
<evidence type="ECO:0000256" key="10">
    <source>
        <dbReference type="ARBA" id="ARBA00023242"/>
    </source>
</evidence>
<keyword evidence="5" id="KW-0597">Phosphoprotein</keyword>
<feature type="compositionally biased region" description="Polar residues" evidence="13">
    <location>
        <begin position="895"/>
        <end position="916"/>
    </location>
</feature>
<protein>
    <submittedName>
        <fullName evidence="17">Si:ch73-252i11.1</fullName>
    </submittedName>
</protein>
<feature type="region of interest" description="Disordered" evidence="13">
    <location>
        <begin position="806"/>
        <end position="840"/>
    </location>
</feature>
<dbReference type="SMART" id="SM00678">
    <property type="entry name" value="WWE"/>
    <property type="match status" value="1"/>
</dbReference>
<evidence type="ECO:0000313" key="18">
    <source>
        <dbReference type="Proteomes" id="UP000261540"/>
    </source>
</evidence>
<dbReference type="InterPro" id="IPR012317">
    <property type="entry name" value="Poly(ADP-ribose)pol_cat_dom"/>
</dbReference>
<dbReference type="InterPro" id="IPR004170">
    <property type="entry name" value="WWE_dom"/>
</dbReference>
<dbReference type="OrthoDB" id="6133115at2759"/>
<dbReference type="Gene3D" id="3.90.228.10">
    <property type="match status" value="1"/>
</dbReference>
<dbReference type="GO" id="GO:0005634">
    <property type="term" value="C:nucleus"/>
    <property type="evidence" value="ECO:0007669"/>
    <property type="project" value="UniProtKB-SubCell"/>
</dbReference>
<dbReference type="Proteomes" id="UP000261540">
    <property type="component" value="Unplaced"/>
</dbReference>
<evidence type="ECO:0000259" key="14">
    <source>
        <dbReference type="PROSITE" id="PS50103"/>
    </source>
</evidence>
<dbReference type="STRING" id="1676925.ENSPKIP00000041839"/>
<dbReference type="PROSITE" id="PS51059">
    <property type="entry name" value="PARP_CATALYTIC"/>
    <property type="match status" value="1"/>
</dbReference>
<evidence type="ECO:0000256" key="1">
    <source>
        <dbReference type="ARBA" id="ARBA00004123"/>
    </source>
</evidence>
<dbReference type="AlphaFoldDB" id="A0A3B3TGG7"/>
<evidence type="ECO:0000256" key="8">
    <source>
        <dbReference type="ARBA" id="ARBA00022771"/>
    </source>
</evidence>
<dbReference type="Pfam" id="PF25261">
    <property type="entry name" value="zf-CCCH_PARP12"/>
    <property type="match status" value="1"/>
</dbReference>
<keyword evidence="18" id="KW-1185">Reference proteome</keyword>
<keyword evidence="9 12" id="KW-0862">Zinc</keyword>
<evidence type="ECO:0000256" key="5">
    <source>
        <dbReference type="ARBA" id="ARBA00022553"/>
    </source>
</evidence>
<comment type="similarity">
    <text evidence="11">Belongs to the ARTD/PARP family.</text>
</comment>
<dbReference type="GeneTree" id="ENSGT00940000154649"/>
<dbReference type="InterPro" id="IPR037197">
    <property type="entry name" value="WWE_dom_sf"/>
</dbReference>
<dbReference type="KEGG" id="pki:111845696"/>
<sequence>MDVFIMKIICGNNGAMDYDELVDIGSGLMDLKGVFDIVFGNPRDFSVVVFNGKKRVIAKTNVRLCKVGGCVDCTNLHLCKFYLYGDCKASRRRNGCRFCHDMSSQHNSKVLVENNLQLLDTKELRTLLLQNDNTLLPPVCVSFNGGSKEYGNCPEQAACRRLHVCDKYIRGICDSGADCCRSHDFFEPHPMTVLQDRGIPTDLITSMLSVYQNIRGLKFKNNVTRDGRDKLKPVSEKTEICLYFVKGSCTQGGKCWRVHFNMPYRWEVQDQKGWSPLPNNEGIEKDYCNPAMIKSEGQEPVCFDTMTQGLAKVRRLSTLSSVQRPDFILTTEWAWYWEDEHGNWIKYGSIQGMHRLSNITSEDLERQYLEGNSMEVKFTAGNQAYQVSLQDMSQRNEKYSTVRRIRRRPVFVSSADAQKIRTGKRPNNTQNFKALPKYWDKSLIPETGHKKVVLQSSTEEYQKILDLFQKTMRGFKIHSIERIQNRSLWEVFQWQRDQMKKINTEKYSVERLLFHGTDSKHVDAICKQNFDWRICGTHGTAYGKGSYFARDAKYSHSYTSSSELKTMFVCRVLVGEYTRGSQTYVRPPSKDGGDTIFYDSCVDDVKNPSIFVVFEKHQVYPEYLINYDEDMWSSSTVTVQTTPSLQYPVPASTAYSVFSSPVQAPPSTSATSSALSNQLQAPPSTSATSSALSNQLQAPSSSSATSSALSNQLQAPPSSSATFSALSKQLQAPPSSSATSSALSKQLQAPPSSSATSSALSNQLQDPFSSSATWSAVSTGMPASASSTAISSKSSVNVRPTQLNWTSNSTQSFSSTNPSSSKSLSSPTHNTTTQYSGSTSSYSFNQAGSKGTLTHSTTQSGSTSNYKQPYFYSQDTSSLMQGPSQAGSRINLYQGSTQAGSLRSRPATTPRYTNASPKKDCIIL</sequence>
<evidence type="ECO:0000256" key="11">
    <source>
        <dbReference type="ARBA" id="ARBA00024347"/>
    </source>
</evidence>
<dbReference type="PROSITE" id="PS50918">
    <property type="entry name" value="WWE"/>
    <property type="match status" value="1"/>
</dbReference>
<dbReference type="GO" id="GO:0003950">
    <property type="term" value="F:NAD+ poly-ADP-ribosyltransferase activity"/>
    <property type="evidence" value="ECO:0007669"/>
    <property type="project" value="InterPro"/>
</dbReference>
<keyword evidence="4" id="KW-0963">Cytoplasm</keyword>
<comment type="pathway">
    <text evidence="3">Protein modification; protein ubiquitination.</text>
</comment>
<evidence type="ECO:0000256" key="6">
    <source>
        <dbReference type="ARBA" id="ARBA00022723"/>
    </source>
</evidence>
<dbReference type="GO" id="GO:0016567">
    <property type="term" value="P:protein ubiquitination"/>
    <property type="evidence" value="ECO:0007669"/>
    <property type="project" value="UniProtKB-UniPathway"/>
</dbReference>
<dbReference type="Ensembl" id="ENSPKIT00000022881.1">
    <property type="protein sequence ID" value="ENSPKIP00000041839.1"/>
    <property type="gene ID" value="ENSPKIG00000018215.1"/>
</dbReference>
<feature type="zinc finger region" description="C3H1-type" evidence="12">
    <location>
        <begin position="134"/>
        <end position="166"/>
    </location>
</feature>
<dbReference type="GO" id="GO:1990404">
    <property type="term" value="F:NAD+-protein mono-ADP-ribosyltransferase activity"/>
    <property type="evidence" value="ECO:0007669"/>
    <property type="project" value="TreeGrafter"/>
</dbReference>
<feature type="compositionally biased region" description="Polar residues" evidence="13">
    <location>
        <begin position="716"/>
        <end position="728"/>
    </location>
</feature>
<organism evidence="17 18">
    <name type="scientific">Paramormyrops kingsleyae</name>
    <dbReference type="NCBI Taxonomy" id="1676925"/>
    <lineage>
        <taxon>Eukaryota</taxon>
        <taxon>Metazoa</taxon>
        <taxon>Chordata</taxon>
        <taxon>Craniata</taxon>
        <taxon>Vertebrata</taxon>
        <taxon>Euteleostomi</taxon>
        <taxon>Actinopterygii</taxon>
        <taxon>Neopterygii</taxon>
        <taxon>Teleostei</taxon>
        <taxon>Osteoglossocephala</taxon>
        <taxon>Osteoglossomorpha</taxon>
        <taxon>Osteoglossiformes</taxon>
        <taxon>Mormyridae</taxon>
        <taxon>Paramormyrops</taxon>
    </lineage>
</organism>
<dbReference type="UniPathway" id="UPA00143"/>
<keyword evidence="7" id="KW-0677">Repeat</keyword>
<feature type="region of interest" description="Disordered" evidence="13">
    <location>
        <begin position="846"/>
        <end position="865"/>
    </location>
</feature>
<evidence type="ECO:0000256" key="2">
    <source>
        <dbReference type="ARBA" id="ARBA00004496"/>
    </source>
</evidence>
<evidence type="ECO:0000256" key="13">
    <source>
        <dbReference type="SAM" id="MobiDB-lite"/>
    </source>
</evidence>
<dbReference type="InterPro" id="IPR057602">
    <property type="entry name" value="Zfn-CCCH_PARP12"/>
</dbReference>
<dbReference type="SUPFAM" id="SSF117839">
    <property type="entry name" value="WWE domain"/>
    <property type="match status" value="1"/>
</dbReference>
<feature type="domain" description="C3H1-type" evidence="14">
    <location>
        <begin position="235"/>
        <end position="262"/>
    </location>
</feature>
<dbReference type="Pfam" id="PF02825">
    <property type="entry name" value="WWE"/>
    <property type="match status" value="1"/>
</dbReference>
<dbReference type="SUPFAM" id="SSF56399">
    <property type="entry name" value="ADP-ribosylation"/>
    <property type="match status" value="1"/>
</dbReference>
<keyword evidence="10" id="KW-0539">Nucleus</keyword>
<reference evidence="17" key="1">
    <citation type="submission" date="2025-08" db="UniProtKB">
        <authorList>
            <consortium name="Ensembl"/>
        </authorList>
    </citation>
    <scope>IDENTIFICATION</scope>
</reference>
<evidence type="ECO:0000256" key="4">
    <source>
        <dbReference type="ARBA" id="ARBA00022490"/>
    </source>
</evidence>
<dbReference type="CDD" id="cd01439">
    <property type="entry name" value="TCCD_inducible_PARP_like"/>
    <property type="match status" value="1"/>
</dbReference>
<dbReference type="Gene3D" id="3.30.720.50">
    <property type="match status" value="1"/>
</dbReference>
<dbReference type="InterPro" id="IPR018123">
    <property type="entry name" value="WWE-dom_subgr"/>
</dbReference>
<name>A0A3B3TGG7_9TELE</name>
<dbReference type="SMART" id="SM00356">
    <property type="entry name" value="ZnF_C3H1"/>
    <property type="match status" value="3"/>
</dbReference>
<feature type="domain" description="WWE" evidence="15">
    <location>
        <begin position="321"/>
        <end position="407"/>
    </location>
</feature>
<evidence type="ECO:0000256" key="9">
    <source>
        <dbReference type="ARBA" id="ARBA00022833"/>
    </source>
</evidence>
<feature type="region of interest" description="Disordered" evidence="13">
    <location>
        <begin position="895"/>
        <end position="924"/>
    </location>
</feature>
<evidence type="ECO:0000256" key="3">
    <source>
        <dbReference type="ARBA" id="ARBA00004906"/>
    </source>
</evidence>
<dbReference type="Pfam" id="PF23466">
    <property type="entry name" value="WWE_4"/>
    <property type="match status" value="1"/>
</dbReference>
<proteinExistence type="inferred from homology"/>